<evidence type="ECO:0000256" key="1">
    <source>
        <dbReference type="SAM" id="MobiDB-lite"/>
    </source>
</evidence>
<proteinExistence type="predicted"/>
<comment type="caution">
    <text evidence="2">The sequence shown here is derived from an EMBL/GenBank/DDBJ whole genome shotgun (WGS) entry which is preliminary data.</text>
</comment>
<protein>
    <submittedName>
        <fullName evidence="2">Uncharacterized protein</fullName>
    </submittedName>
</protein>
<organism evidence="2">
    <name type="scientific">Rhizobium leguminosarum</name>
    <dbReference type="NCBI Taxonomy" id="384"/>
    <lineage>
        <taxon>Bacteria</taxon>
        <taxon>Pseudomonadati</taxon>
        <taxon>Pseudomonadota</taxon>
        <taxon>Alphaproteobacteria</taxon>
        <taxon>Hyphomicrobiales</taxon>
        <taxon>Rhizobiaceae</taxon>
        <taxon>Rhizobium/Agrobacterium group</taxon>
        <taxon>Rhizobium</taxon>
    </lineage>
</organism>
<name>A0A179BZ02_RHILE</name>
<feature type="region of interest" description="Disordered" evidence="1">
    <location>
        <begin position="146"/>
        <end position="199"/>
    </location>
</feature>
<sequence>MRKFASIPPRVWQADLKAVRGNLEALAVHYHLTTSGHANMLGLYYVPVTYIAHEIGCPEEGASKGLLALVEAKICSYDFDRELVWVHEMAADQIAAQLSPKDKRVKGVADQLAMLPICPITLSFYQRYRLSFHLYDERNLEEFELSMPENAEAPSKALRSKEKEKEKDKDLGKGEGPSGSRGSGKPTGTSDTMFTPYPIPKSSAEAKTFLLSKGVPADQIDACLRNLLGGNLTPYDLEGVLTDARSAA</sequence>
<feature type="compositionally biased region" description="Basic and acidic residues" evidence="1">
    <location>
        <begin position="159"/>
        <end position="173"/>
    </location>
</feature>
<gene>
    <name evidence="2" type="ORF">A4U53_11920</name>
</gene>
<accession>A0A179BZ02</accession>
<dbReference type="AlphaFoldDB" id="A0A179BZ02"/>
<dbReference type="EMBL" id="LWBS01000022">
    <property type="protein sequence ID" value="OAP96886.1"/>
    <property type="molecule type" value="Genomic_DNA"/>
</dbReference>
<evidence type="ECO:0000313" key="2">
    <source>
        <dbReference type="EMBL" id="OAP96886.1"/>
    </source>
</evidence>
<reference evidence="2" key="1">
    <citation type="submission" date="2016-04" db="EMBL/GenBank/DDBJ databases">
        <title>Fast-growing isolate from the root nodules of Vavilovia formosa.</title>
        <authorList>
            <person name="Kimeklis A."/>
            <person name="Safronova V."/>
            <person name="Belimov A."/>
            <person name="Andronov E."/>
        </authorList>
    </citation>
    <scope>NUCLEOTIDE SEQUENCE [LARGE SCALE GENOMIC DNA]</scope>
    <source>
        <strain evidence="2">Vaf-46</strain>
    </source>
</reference>